<dbReference type="AlphaFoldDB" id="A0A8H7VIX4"/>
<dbReference type="EMBL" id="JAEPRB010000248">
    <property type="protein sequence ID" value="KAG2218168.1"/>
    <property type="molecule type" value="Genomic_DNA"/>
</dbReference>
<evidence type="ECO:0000313" key="2">
    <source>
        <dbReference type="EMBL" id="KAG2218168.1"/>
    </source>
</evidence>
<keyword evidence="1" id="KW-1133">Transmembrane helix</keyword>
<dbReference type="SUPFAM" id="SSF55008">
    <property type="entry name" value="HMA, heavy metal-associated domain"/>
    <property type="match status" value="1"/>
</dbReference>
<dbReference type="PROSITE" id="PS01047">
    <property type="entry name" value="HMA_1"/>
    <property type="match status" value="1"/>
</dbReference>
<dbReference type="Proteomes" id="UP000646827">
    <property type="component" value="Unassembled WGS sequence"/>
</dbReference>
<evidence type="ECO:0000313" key="3">
    <source>
        <dbReference type="Proteomes" id="UP000646827"/>
    </source>
</evidence>
<feature type="transmembrane region" description="Helical" evidence="1">
    <location>
        <begin position="70"/>
        <end position="90"/>
    </location>
</feature>
<dbReference type="Gene3D" id="3.30.70.100">
    <property type="match status" value="1"/>
</dbReference>
<feature type="transmembrane region" description="Helical" evidence="1">
    <location>
        <begin position="12"/>
        <end position="32"/>
    </location>
</feature>
<name>A0A8H7VIX4_9FUNG</name>
<keyword evidence="1" id="KW-0812">Transmembrane</keyword>
<dbReference type="GO" id="GO:0046872">
    <property type="term" value="F:metal ion binding"/>
    <property type="evidence" value="ECO:0007669"/>
    <property type="project" value="InterPro"/>
</dbReference>
<sequence length="185" mass="20469">MGHHFLNDATTLVTALLSTSCCIIQLLLNAFSYSCAGFSIFTPHRSYLTATTFILLSVQFYKNGWENRRVWTTTFLSLLLMMTPELVAYVNTTIITTNNTTTIDSVMLHLNGLGCIACGNRIKNALVAVDWVESASVFFDNSSAFIQYKASDLETNKNNIATTLIQIIKNIDSKYDATLVATEGL</sequence>
<evidence type="ECO:0008006" key="4">
    <source>
        <dbReference type="Google" id="ProtNLM"/>
    </source>
</evidence>
<protein>
    <recommendedName>
        <fullName evidence="4">HMA domain-containing protein</fullName>
    </recommendedName>
</protein>
<dbReference type="InterPro" id="IPR017969">
    <property type="entry name" value="Heavy-metal-associated_CS"/>
</dbReference>
<feature type="transmembrane region" description="Helical" evidence="1">
    <location>
        <begin position="44"/>
        <end position="61"/>
    </location>
</feature>
<reference evidence="2 3" key="1">
    <citation type="submission" date="2020-12" db="EMBL/GenBank/DDBJ databases">
        <title>Metabolic potential, ecology and presence of endohyphal bacteria is reflected in genomic diversity of Mucoromycotina.</title>
        <authorList>
            <person name="Muszewska A."/>
            <person name="Okrasinska A."/>
            <person name="Steczkiewicz K."/>
            <person name="Drgas O."/>
            <person name="Orlowska M."/>
            <person name="Perlinska-Lenart U."/>
            <person name="Aleksandrzak-Piekarczyk T."/>
            <person name="Szatraj K."/>
            <person name="Zielenkiewicz U."/>
            <person name="Pilsyk S."/>
            <person name="Malc E."/>
            <person name="Mieczkowski P."/>
            <person name="Kruszewska J.S."/>
            <person name="Biernat P."/>
            <person name="Pawlowska J."/>
        </authorList>
    </citation>
    <scope>NUCLEOTIDE SEQUENCE [LARGE SCALE GENOMIC DNA]</scope>
    <source>
        <strain evidence="2 3">CBS 142.35</strain>
    </source>
</reference>
<organism evidence="2 3">
    <name type="scientific">Circinella minor</name>
    <dbReference type="NCBI Taxonomy" id="1195481"/>
    <lineage>
        <taxon>Eukaryota</taxon>
        <taxon>Fungi</taxon>
        <taxon>Fungi incertae sedis</taxon>
        <taxon>Mucoromycota</taxon>
        <taxon>Mucoromycotina</taxon>
        <taxon>Mucoromycetes</taxon>
        <taxon>Mucorales</taxon>
        <taxon>Lichtheimiaceae</taxon>
        <taxon>Circinella</taxon>
    </lineage>
</organism>
<proteinExistence type="predicted"/>
<keyword evidence="1" id="KW-0472">Membrane</keyword>
<dbReference type="InterPro" id="IPR036163">
    <property type="entry name" value="HMA_dom_sf"/>
</dbReference>
<comment type="caution">
    <text evidence="2">The sequence shown here is derived from an EMBL/GenBank/DDBJ whole genome shotgun (WGS) entry which is preliminary data.</text>
</comment>
<accession>A0A8H7VIX4</accession>
<evidence type="ECO:0000256" key="1">
    <source>
        <dbReference type="SAM" id="Phobius"/>
    </source>
</evidence>
<keyword evidence="3" id="KW-1185">Reference proteome</keyword>
<dbReference type="OrthoDB" id="689350at2759"/>
<gene>
    <name evidence="2" type="ORF">INT45_006220</name>
</gene>